<dbReference type="HOGENOM" id="CLU_013985_4_4_0"/>
<dbReference type="InterPro" id="IPR016181">
    <property type="entry name" value="Acyl_CoA_acyltransferase"/>
</dbReference>
<dbReference type="KEGG" id="fgi:OP10G_2765"/>
<dbReference type="AlphaFoldDB" id="A0A068NRI2"/>
<dbReference type="Proteomes" id="UP000027982">
    <property type="component" value="Chromosome"/>
</dbReference>
<dbReference type="Gene3D" id="3.40.630.30">
    <property type="match status" value="1"/>
</dbReference>
<organism evidence="4 5">
    <name type="scientific">Fimbriimonas ginsengisoli Gsoil 348</name>
    <dbReference type="NCBI Taxonomy" id="661478"/>
    <lineage>
        <taxon>Bacteria</taxon>
        <taxon>Bacillati</taxon>
        <taxon>Armatimonadota</taxon>
        <taxon>Fimbriimonadia</taxon>
        <taxon>Fimbriimonadales</taxon>
        <taxon>Fimbriimonadaceae</taxon>
        <taxon>Fimbriimonas</taxon>
    </lineage>
</organism>
<evidence type="ECO:0000313" key="4">
    <source>
        <dbReference type="EMBL" id="AIE86133.1"/>
    </source>
</evidence>
<dbReference type="SUPFAM" id="SSF55729">
    <property type="entry name" value="Acyl-CoA N-acyltransferases (Nat)"/>
    <property type="match status" value="1"/>
</dbReference>
<dbReference type="PANTHER" id="PTHR43072">
    <property type="entry name" value="N-ACETYLTRANSFERASE"/>
    <property type="match status" value="1"/>
</dbReference>
<dbReference type="EMBL" id="CP007139">
    <property type="protein sequence ID" value="AIE86133.1"/>
    <property type="molecule type" value="Genomic_DNA"/>
</dbReference>
<evidence type="ECO:0000313" key="5">
    <source>
        <dbReference type="Proteomes" id="UP000027982"/>
    </source>
</evidence>
<feature type="domain" description="N-acetyltransferase" evidence="3">
    <location>
        <begin position="1"/>
        <end position="162"/>
    </location>
</feature>
<keyword evidence="5" id="KW-1185">Reference proteome</keyword>
<sequence length="162" mass="17989">MHLRAATRDDVPAILDIYNEAILNSIGTADYDPVSLSARLSWYDGLVEGGYPILVCEEMGECLGYAALAPWVRRTGYRPTAENAVYVAPSARGRGVGHRLLEALIEAGRDAGFRSIIARIATDNEASLRLHRQFAFAEVGHLPQVFVKFDRWYDVVLLQLLL</sequence>
<dbReference type="PROSITE" id="PS51186">
    <property type="entry name" value="GNAT"/>
    <property type="match status" value="1"/>
</dbReference>
<dbReference type="GO" id="GO:0016747">
    <property type="term" value="F:acyltransferase activity, transferring groups other than amino-acyl groups"/>
    <property type="evidence" value="ECO:0007669"/>
    <property type="project" value="InterPro"/>
</dbReference>
<gene>
    <name evidence="4" type="ORF">OP10G_2765</name>
</gene>
<protein>
    <submittedName>
        <fullName evidence="4">Putative acetyltransferase</fullName>
    </submittedName>
</protein>
<name>A0A068NRI2_FIMGI</name>
<dbReference type="InterPro" id="IPR000182">
    <property type="entry name" value="GNAT_dom"/>
</dbReference>
<evidence type="ECO:0000259" key="3">
    <source>
        <dbReference type="PROSITE" id="PS51186"/>
    </source>
</evidence>
<dbReference type="eggNOG" id="COG1247">
    <property type="taxonomic scope" value="Bacteria"/>
</dbReference>
<dbReference type="OrthoDB" id="9798006at2"/>
<proteinExistence type="predicted"/>
<dbReference type="CDD" id="cd04301">
    <property type="entry name" value="NAT_SF"/>
    <property type="match status" value="1"/>
</dbReference>
<dbReference type="Pfam" id="PF00583">
    <property type="entry name" value="Acetyltransf_1"/>
    <property type="match status" value="1"/>
</dbReference>
<keyword evidence="2" id="KW-0012">Acyltransferase</keyword>
<dbReference type="PANTHER" id="PTHR43072:SF23">
    <property type="entry name" value="UPF0039 PROTEIN C11D3.02C"/>
    <property type="match status" value="1"/>
</dbReference>
<accession>A0A068NRI2</accession>
<evidence type="ECO:0000256" key="1">
    <source>
        <dbReference type="ARBA" id="ARBA00022679"/>
    </source>
</evidence>
<reference evidence="4 5" key="1">
    <citation type="journal article" date="2014" name="PLoS ONE">
        <title>The first complete genome sequence of the class fimbriimonadia in the phylum armatimonadetes.</title>
        <authorList>
            <person name="Hu Z.Y."/>
            <person name="Wang Y.Z."/>
            <person name="Im W.T."/>
            <person name="Wang S.Y."/>
            <person name="Zhao G.P."/>
            <person name="Zheng H.J."/>
            <person name="Quan Z.X."/>
        </authorList>
    </citation>
    <scope>NUCLEOTIDE SEQUENCE [LARGE SCALE GENOMIC DNA]</scope>
    <source>
        <strain evidence="4">Gsoil 348</strain>
    </source>
</reference>
<dbReference type="RefSeq" id="WP_038473107.1">
    <property type="nucleotide sequence ID" value="NZ_CP007139.1"/>
</dbReference>
<evidence type="ECO:0000256" key="2">
    <source>
        <dbReference type="ARBA" id="ARBA00023315"/>
    </source>
</evidence>
<keyword evidence="1 4" id="KW-0808">Transferase</keyword>